<feature type="transmembrane region" description="Helical" evidence="2">
    <location>
        <begin position="271"/>
        <end position="288"/>
    </location>
</feature>
<feature type="transmembrane region" description="Helical" evidence="2">
    <location>
        <begin position="229"/>
        <end position="259"/>
    </location>
</feature>
<dbReference type="RefSeq" id="WP_050023394.1">
    <property type="nucleotide sequence ID" value="NZ_JNFH02000005.1"/>
</dbReference>
<gene>
    <name evidence="3" type="ORF">FK85_24140</name>
</gene>
<dbReference type="OrthoDB" id="137309at2157"/>
<evidence type="ECO:0000313" key="3">
    <source>
        <dbReference type="EMBL" id="KKF39980.1"/>
    </source>
</evidence>
<protein>
    <recommendedName>
        <fullName evidence="5">Glycosyltransferase RgtA/B/C/D-like domain-containing protein</fullName>
    </recommendedName>
</protein>
<feature type="compositionally biased region" description="Low complexity" evidence="1">
    <location>
        <begin position="431"/>
        <end position="441"/>
    </location>
</feature>
<feature type="transmembrane region" description="Helical" evidence="2">
    <location>
        <begin position="12"/>
        <end position="29"/>
    </location>
</feature>
<keyword evidence="2" id="KW-0812">Transmembrane</keyword>
<dbReference type="EMBL" id="JNFH02000005">
    <property type="protein sequence ID" value="KKF39980.1"/>
    <property type="molecule type" value="Genomic_DNA"/>
</dbReference>
<name>A0A0F8AYN4_9EURY</name>
<feature type="region of interest" description="Disordered" evidence="1">
    <location>
        <begin position="399"/>
        <end position="441"/>
    </location>
</feature>
<feature type="transmembrane region" description="Helical" evidence="2">
    <location>
        <begin position="78"/>
        <end position="98"/>
    </location>
</feature>
<reference evidence="3 4" key="1">
    <citation type="journal article" date="2015" name="Genome Announc.">
        <title>Draft genome sequence of a Halorubrum H3 strain isolated from the burlinskoye salt lake (Altai Krai, Russia).</title>
        <authorList>
            <person name="Rozanov A.S."/>
            <person name="Bryanskaya A.V."/>
            <person name="Malup T.K."/>
            <person name="Kotenko A.V."/>
            <person name="Peltek S.E."/>
        </authorList>
    </citation>
    <scope>NUCLEOTIDE SEQUENCE [LARGE SCALE GENOMIC DNA]</scope>
    <source>
        <strain evidence="3 4">H3</strain>
    </source>
</reference>
<proteinExistence type="predicted"/>
<sequence length="441" mass="47630">MYDDTGTMWTKWLAAVGTACLLGAVWILYRVPPATGYEISIYRAYPTLFWVLLIATMFAGQLVVLLAGIADGRGAADVLPGVALVVVPGFILVLLPYVRGYPVYGRADVLTHIGLLQDLPELGITLNIYPPTHIFTQTLAAATGLPEIGTINLLPVVFLAVFLGSMALLVDHLFDDARRRAFCLPFVLVPIGGSAHVNAVPFILSVLLVPFLLYLMVKEHGSHAVPVRALMLIALVGVVVYHPLTAVFTLITLATYSVFNRLPAIRAQWSGLPNLTSLTTVLFVAWYLKYTGIIVRFRTIVDDFLGPAGGPSPLQSTTETVDRTSPDLIDLLQIILLQRGTDVLAFGLASVFLAIAVALWYYRDERPAVFTLAYGSTTLLFGFMAALFLTNDLIAGSADPSSSGSCSPRRSSERCSTSSGSSQSRSRDRPSSASRSPGCCW</sequence>
<dbReference type="Proteomes" id="UP000053331">
    <property type="component" value="Unassembled WGS sequence"/>
</dbReference>
<keyword evidence="2" id="KW-0472">Membrane</keyword>
<evidence type="ECO:0000256" key="1">
    <source>
        <dbReference type="SAM" id="MobiDB-lite"/>
    </source>
</evidence>
<keyword evidence="2" id="KW-1133">Transmembrane helix</keyword>
<accession>A0A0F8AYN4</accession>
<feature type="compositionally biased region" description="Low complexity" evidence="1">
    <location>
        <begin position="399"/>
        <end position="424"/>
    </location>
</feature>
<feature type="transmembrane region" description="Helical" evidence="2">
    <location>
        <begin position="368"/>
        <end position="389"/>
    </location>
</feature>
<evidence type="ECO:0000313" key="4">
    <source>
        <dbReference type="Proteomes" id="UP000053331"/>
    </source>
</evidence>
<evidence type="ECO:0008006" key="5">
    <source>
        <dbReference type="Google" id="ProtNLM"/>
    </source>
</evidence>
<comment type="caution">
    <text evidence="3">The sequence shown here is derived from an EMBL/GenBank/DDBJ whole genome shotgun (WGS) entry which is preliminary data.</text>
</comment>
<keyword evidence="4" id="KW-1185">Reference proteome</keyword>
<feature type="transmembrane region" description="Helical" evidence="2">
    <location>
        <begin position="343"/>
        <end position="362"/>
    </location>
</feature>
<feature type="transmembrane region" description="Helical" evidence="2">
    <location>
        <begin position="151"/>
        <end position="170"/>
    </location>
</feature>
<feature type="transmembrane region" description="Helical" evidence="2">
    <location>
        <begin position="49"/>
        <end position="69"/>
    </location>
</feature>
<organism evidence="3 4">
    <name type="scientific">Halorubrum saccharovorum</name>
    <dbReference type="NCBI Taxonomy" id="2248"/>
    <lineage>
        <taxon>Archaea</taxon>
        <taxon>Methanobacteriati</taxon>
        <taxon>Methanobacteriota</taxon>
        <taxon>Stenosarchaea group</taxon>
        <taxon>Halobacteria</taxon>
        <taxon>Halobacteriales</taxon>
        <taxon>Haloferacaceae</taxon>
        <taxon>Halorubrum</taxon>
    </lineage>
</organism>
<dbReference type="AlphaFoldDB" id="A0A0F8AYN4"/>
<feature type="transmembrane region" description="Helical" evidence="2">
    <location>
        <begin position="199"/>
        <end position="217"/>
    </location>
</feature>
<evidence type="ECO:0000256" key="2">
    <source>
        <dbReference type="SAM" id="Phobius"/>
    </source>
</evidence>